<dbReference type="AlphaFoldDB" id="A0A9D7SZT6"/>
<dbReference type="PANTHER" id="PTHR30069">
    <property type="entry name" value="TONB-DEPENDENT OUTER MEMBRANE RECEPTOR"/>
    <property type="match status" value="1"/>
</dbReference>
<evidence type="ECO:0000256" key="3">
    <source>
        <dbReference type="SAM" id="SignalP"/>
    </source>
</evidence>
<dbReference type="InterPro" id="IPR037066">
    <property type="entry name" value="Plug_dom_sf"/>
</dbReference>
<comment type="caution">
    <text evidence="5">The sequence shown here is derived from an EMBL/GenBank/DDBJ whole genome shotgun (WGS) entry which is preliminary data.</text>
</comment>
<feature type="signal peptide" evidence="3">
    <location>
        <begin position="1"/>
        <end position="18"/>
    </location>
</feature>
<evidence type="ECO:0000256" key="1">
    <source>
        <dbReference type="ARBA" id="ARBA00022729"/>
    </source>
</evidence>
<accession>A0A9D7SZT6</accession>
<keyword evidence="5" id="KW-0675">Receptor</keyword>
<dbReference type="PROSITE" id="PS52016">
    <property type="entry name" value="TONB_DEPENDENT_REC_3"/>
    <property type="match status" value="1"/>
</dbReference>
<dbReference type="GO" id="GO:0009279">
    <property type="term" value="C:cell outer membrane"/>
    <property type="evidence" value="ECO:0007669"/>
    <property type="project" value="UniProtKB-SubCell"/>
</dbReference>
<sequence>MKVMTIFCLFLSLMVVEACSSSKKASSSSKTNSTDKVENVNQAVDLVDYLSRISGISVTGRGSSARVSIRGMASINSDSEPLLVINGTPISGGLAAANSTVLVSDIKSIRVLKSPSETAFYGSRGSNGVIVIKLKQ</sequence>
<dbReference type="GO" id="GO:0044718">
    <property type="term" value="P:siderophore transmembrane transport"/>
    <property type="evidence" value="ECO:0007669"/>
    <property type="project" value="TreeGrafter"/>
</dbReference>
<feature type="chain" id="PRO_5039721038" evidence="3">
    <location>
        <begin position="19"/>
        <end position="136"/>
    </location>
</feature>
<keyword evidence="2" id="KW-0472">Membrane</keyword>
<reference evidence="5 6" key="1">
    <citation type="submission" date="2020-10" db="EMBL/GenBank/DDBJ databases">
        <title>Connecting structure to function with the recovery of over 1000 high-quality activated sludge metagenome-assembled genomes encoding full-length rRNA genes using long-read sequencing.</title>
        <authorList>
            <person name="Singleton C.M."/>
            <person name="Petriglieri F."/>
            <person name="Kristensen J.M."/>
            <person name="Kirkegaard R.H."/>
            <person name="Michaelsen T.Y."/>
            <person name="Andersen M.H."/>
            <person name="Karst S.M."/>
            <person name="Dueholm M.S."/>
            <person name="Nielsen P.H."/>
            <person name="Albertsen M."/>
        </authorList>
    </citation>
    <scope>NUCLEOTIDE SEQUENCE [LARGE SCALE GENOMIC DNA]</scope>
    <source>
        <strain evidence="5">Ribe_18-Q3-R11-54_MAXAC.273</strain>
    </source>
</reference>
<dbReference type="InterPro" id="IPR039426">
    <property type="entry name" value="TonB-dep_rcpt-like"/>
</dbReference>
<comment type="subcellular location">
    <subcellularLocation>
        <location evidence="2">Cell outer membrane</location>
        <topology evidence="2">Multi-pass membrane protein</topology>
    </subcellularLocation>
</comment>
<protein>
    <submittedName>
        <fullName evidence="5">TonB-dependent receptor plug domain-containing protein</fullName>
    </submittedName>
</protein>
<evidence type="ECO:0000256" key="2">
    <source>
        <dbReference type="PROSITE-ProRule" id="PRU01360"/>
    </source>
</evidence>
<evidence type="ECO:0000259" key="4">
    <source>
        <dbReference type="Pfam" id="PF07715"/>
    </source>
</evidence>
<comment type="similarity">
    <text evidence="2">Belongs to the TonB-dependent receptor family.</text>
</comment>
<dbReference type="Pfam" id="PF07715">
    <property type="entry name" value="Plug"/>
    <property type="match status" value="1"/>
</dbReference>
<organism evidence="5 6">
    <name type="scientific">Candidatus Opimibacter skivensis</name>
    <dbReference type="NCBI Taxonomy" id="2982028"/>
    <lineage>
        <taxon>Bacteria</taxon>
        <taxon>Pseudomonadati</taxon>
        <taxon>Bacteroidota</taxon>
        <taxon>Saprospiria</taxon>
        <taxon>Saprospirales</taxon>
        <taxon>Saprospiraceae</taxon>
        <taxon>Candidatus Opimibacter</taxon>
    </lineage>
</organism>
<dbReference type="InterPro" id="IPR012910">
    <property type="entry name" value="Plug_dom"/>
</dbReference>
<dbReference type="GO" id="GO:0015344">
    <property type="term" value="F:siderophore uptake transmembrane transporter activity"/>
    <property type="evidence" value="ECO:0007669"/>
    <property type="project" value="TreeGrafter"/>
</dbReference>
<evidence type="ECO:0000313" key="6">
    <source>
        <dbReference type="Proteomes" id="UP000808337"/>
    </source>
</evidence>
<gene>
    <name evidence="5" type="ORF">IPP15_21825</name>
</gene>
<name>A0A9D7SZT6_9BACT</name>
<proteinExistence type="inferred from homology"/>
<keyword evidence="2" id="KW-0998">Cell outer membrane</keyword>
<keyword evidence="1 3" id="KW-0732">Signal</keyword>
<dbReference type="Proteomes" id="UP000808337">
    <property type="component" value="Unassembled WGS sequence"/>
</dbReference>
<keyword evidence="2" id="KW-0812">Transmembrane</keyword>
<dbReference type="EMBL" id="JADKGY010000032">
    <property type="protein sequence ID" value="MBK9984968.1"/>
    <property type="molecule type" value="Genomic_DNA"/>
</dbReference>
<keyword evidence="2" id="KW-1134">Transmembrane beta strand</keyword>
<dbReference type="Gene3D" id="2.170.130.10">
    <property type="entry name" value="TonB-dependent receptor, plug domain"/>
    <property type="match status" value="1"/>
</dbReference>
<keyword evidence="2" id="KW-0813">Transport</keyword>
<evidence type="ECO:0000313" key="5">
    <source>
        <dbReference type="EMBL" id="MBK9984968.1"/>
    </source>
</evidence>
<dbReference type="SUPFAM" id="SSF56935">
    <property type="entry name" value="Porins"/>
    <property type="match status" value="1"/>
</dbReference>
<dbReference type="PANTHER" id="PTHR30069:SF29">
    <property type="entry name" value="HEMOGLOBIN AND HEMOGLOBIN-HAPTOGLOBIN-BINDING PROTEIN 1-RELATED"/>
    <property type="match status" value="1"/>
</dbReference>
<feature type="domain" description="TonB-dependent receptor plug" evidence="4">
    <location>
        <begin position="25"/>
        <end position="129"/>
    </location>
</feature>